<feature type="transmembrane region" description="Helical" evidence="1">
    <location>
        <begin position="130"/>
        <end position="150"/>
    </location>
</feature>
<dbReference type="AlphaFoldDB" id="A0A089HNS9"/>
<dbReference type="STRING" id="44251.PDUR_08830"/>
<feature type="transmembrane region" description="Helical" evidence="1">
    <location>
        <begin position="157"/>
        <end position="177"/>
    </location>
</feature>
<protein>
    <recommendedName>
        <fullName evidence="2">VanZ-like domain-containing protein</fullName>
    </recommendedName>
</protein>
<dbReference type="eggNOG" id="COG4767">
    <property type="taxonomic scope" value="Bacteria"/>
</dbReference>
<keyword evidence="1" id="KW-1133">Transmembrane helix</keyword>
<keyword evidence="1" id="KW-0472">Membrane</keyword>
<dbReference type="InterPro" id="IPR006976">
    <property type="entry name" value="VanZ-like"/>
</dbReference>
<dbReference type="PANTHER" id="PTHR36834:SF2">
    <property type="entry name" value="MEMBRANE PROTEIN"/>
    <property type="match status" value="1"/>
</dbReference>
<proteinExistence type="predicted"/>
<feature type="transmembrane region" description="Helical" evidence="1">
    <location>
        <begin position="72"/>
        <end position="93"/>
    </location>
</feature>
<reference evidence="3 4" key="1">
    <citation type="submission" date="2014-08" db="EMBL/GenBank/DDBJ databases">
        <title>Comparative genomics of the Paenibacillus odorifer group.</title>
        <authorList>
            <person name="den Bakker H.C."/>
            <person name="Tsai Y.-C."/>
            <person name="Martin N."/>
            <person name="Korlach J."/>
            <person name="Wiedmann M."/>
        </authorList>
    </citation>
    <scope>NUCLEOTIDE SEQUENCE [LARGE SCALE GENOMIC DNA]</scope>
    <source>
        <strain evidence="3 4">DSM 1735</strain>
    </source>
</reference>
<dbReference type="OrthoDB" id="4822551at2"/>
<dbReference type="Proteomes" id="UP000029409">
    <property type="component" value="Chromosome"/>
</dbReference>
<gene>
    <name evidence="3" type="ORF">PDUR_08830</name>
</gene>
<evidence type="ECO:0000313" key="3">
    <source>
        <dbReference type="EMBL" id="AIQ12023.1"/>
    </source>
</evidence>
<dbReference type="PANTHER" id="PTHR36834">
    <property type="entry name" value="MEMBRANE PROTEIN-RELATED"/>
    <property type="match status" value="1"/>
</dbReference>
<name>A0A089HNS9_PAEDU</name>
<dbReference type="EMBL" id="CP009288">
    <property type="protein sequence ID" value="AIQ12023.1"/>
    <property type="molecule type" value="Genomic_DNA"/>
</dbReference>
<sequence length="316" mass="35093">MGFKLDRRRMLQIIFYMLFAAYALFALNIILFKTIPLTALFTAQPVSLRSINIIPFHTIGVYFTESMDIERALTNICGNIVIFAPLGIFISYIDVKRSLGFKACILLMTTLSFEILQYVFALGSSDVDDILLNFTGGLIGIAIYIVLSKIIHSRDHLLMAIVGFFLLAGISGTMVIGKVDRSLLPFAATEMVYVDENKQLMAGLDEGKADLFGDLISVEAGAINVKRNPKYNVILETPQTSETRDEYSSIPYDASTKIIIRHIIFVKDQLISRYNEGTASGLASILDSTDTVPTVRVWLSSENKQAAQTLLISFMD</sequence>
<evidence type="ECO:0000256" key="1">
    <source>
        <dbReference type="SAM" id="Phobius"/>
    </source>
</evidence>
<organism evidence="3 4">
    <name type="scientific">Paenibacillus durus</name>
    <name type="common">Paenibacillus azotofixans</name>
    <dbReference type="NCBI Taxonomy" id="44251"/>
    <lineage>
        <taxon>Bacteria</taxon>
        <taxon>Bacillati</taxon>
        <taxon>Bacillota</taxon>
        <taxon>Bacilli</taxon>
        <taxon>Bacillales</taxon>
        <taxon>Paenibacillaceae</taxon>
        <taxon>Paenibacillus</taxon>
    </lineage>
</organism>
<dbReference type="KEGG" id="pdu:PDUR_08830"/>
<feature type="transmembrane region" description="Helical" evidence="1">
    <location>
        <begin position="12"/>
        <end position="32"/>
    </location>
</feature>
<evidence type="ECO:0000313" key="4">
    <source>
        <dbReference type="Proteomes" id="UP000029409"/>
    </source>
</evidence>
<accession>A0A089HNS9</accession>
<keyword evidence="4" id="KW-1185">Reference proteome</keyword>
<dbReference type="RefSeq" id="WP_042205894.1">
    <property type="nucleotide sequence ID" value="NZ_CP009288.1"/>
</dbReference>
<dbReference type="Pfam" id="PF04892">
    <property type="entry name" value="VanZ"/>
    <property type="match status" value="1"/>
</dbReference>
<dbReference type="InterPro" id="IPR053150">
    <property type="entry name" value="Teicoplanin_resist-assoc"/>
</dbReference>
<evidence type="ECO:0000259" key="2">
    <source>
        <dbReference type="Pfam" id="PF04892"/>
    </source>
</evidence>
<feature type="domain" description="VanZ-like" evidence="2">
    <location>
        <begin position="19"/>
        <end position="147"/>
    </location>
</feature>
<keyword evidence="1" id="KW-0812">Transmembrane</keyword>
<feature type="transmembrane region" description="Helical" evidence="1">
    <location>
        <begin position="105"/>
        <end position="124"/>
    </location>
</feature>